<dbReference type="PANTHER" id="PTHR22893:SF91">
    <property type="entry name" value="NADPH DEHYDROGENASE 2-RELATED"/>
    <property type="match status" value="1"/>
</dbReference>
<keyword evidence="3" id="KW-1185">Reference proteome</keyword>
<dbReference type="GO" id="GO:0003959">
    <property type="term" value="F:NADPH dehydrogenase activity"/>
    <property type="evidence" value="ECO:0007669"/>
    <property type="project" value="TreeGrafter"/>
</dbReference>
<dbReference type="Gene3D" id="3.20.20.70">
    <property type="entry name" value="Aldolase class I"/>
    <property type="match status" value="1"/>
</dbReference>
<dbReference type="Proteomes" id="UP001218188">
    <property type="component" value="Unassembled WGS sequence"/>
</dbReference>
<dbReference type="FunFam" id="3.20.20.70:FF:000138">
    <property type="entry name" value="NADPH dehydrogenase 1"/>
    <property type="match status" value="1"/>
</dbReference>
<evidence type="ECO:0000259" key="1">
    <source>
        <dbReference type="Pfam" id="PF00724"/>
    </source>
</evidence>
<name>A0AAD6TBH3_9AGAR</name>
<dbReference type="PANTHER" id="PTHR22893">
    <property type="entry name" value="NADH OXIDOREDUCTASE-RELATED"/>
    <property type="match status" value="1"/>
</dbReference>
<organism evidence="2 3">
    <name type="scientific">Mycena alexandri</name>
    <dbReference type="NCBI Taxonomy" id="1745969"/>
    <lineage>
        <taxon>Eukaryota</taxon>
        <taxon>Fungi</taxon>
        <taxon>Dikarya</taxon>
        <taxon>Basidiomycota</taxon>
        <taxon>Agaricomycotina</taxon>
        <taxon>Agaricomycetes</taxon>
        <taxon>Agaricomycetidae</taxon>
        <taxon>Agaricales</taxon>
        <taxon>Marasmiineae</taxon>
        <taxon>Mycenaceae</taxon>
        <taxon>Mycena</taxon>
    </lineage>
</organism>
<dbReference type="SUPFAM" id="SSF51395">
    <property type="entry name" value="FMN-linked oxidoreductases"/>
    <property type="match status" value="1"/>
</dbReference>
<gene>
    <name evidence="2" type="ORF">C8F04DRAFT_1219320</name>
</gene>
<feature type="domain" description="NADH:flavin oxidoreductase/NADH oxidase N-terminal" evidence="1">
    <location>
        <begin position="7"/>
        <end position="342"/>
    </location>
</feature>
<proteinExistence type="predicted"/>
<dbReference type="CDD" id="cd02933">
    <property type="entry name" value="OYE_like_FMN"/>
    <property type="match status" value="1"/>
</dbReference>
<accession>A0AAD6TBH3</accession>
<reference evidence="2" key="1">
    <citation type="submission" date="2023-03" db="EMBL/GenBank/DDBJ databases">
        <title>Massive genome expansion in bonnet fungi (Mycena s.s.) driven by repeated elements and novel gene families across ecological guilds.</title>
        <authorList>
            <consortium name="Lawrence Berkeley National Laboratory"/>
            <person name="Harder C.B."/>
            <person name="Miyauchi S."/>
            <person name="Viragh M."/>
            <person name="Kuo A."/>
            <person name="Thoen E."/>
            <person name="Andreopoulos B."/>
            <person name="Lu D."/>
            <person name="Skrede I."/>
            <person name="Drula E."/>
            <person name="Henrissat B."/>
            <person name="Morin E."/>
            <person name="Kohler A."/>
            <person name="Barry K."/>
            <person name="LaButti K."/>
            <person name="Morin E."/>
            <person name="Salamov A."/>
            <person name="Lipzen A."/>
            <person name="Mereny Z."/>
            <person name="Hegedus B."/>
            <person name="Baldrian P."/>
            <person name="Stursova M."/>
            <person name="Weitz H."/>
            <person name="Taylor A."/>
            <person name="Grigoriev I.V."/>
            <person name="Nagy L.G."/>
            <person name="Martin F."/>
            <person name="Kauserud H."/>
        </authorList>
    </citation>
    <scope>NUCLEOTIDE SEQUENCE</scope>
    <source>
        <strain evidence="2">CBHHK200</strain>
    </source>
</reference>
<dbReference type="InterPro" id="IPR001155">
    <property type="entry name" value="OxRdtase_FMN_N"/>
</dbReference>
<comment type="caution">
    <text evidence="2">The sequence shown here is derived from an EMBL/GenBank/DDBJ whole genome shotgun (WGS) entry which is preliminary data.</text>
</comment>
<dbReference type="Pfam" id="PF00724">
    <property type="entry name" value="Oxidored_FMN"/>
    <property type="match status" value="1"/>
</dbReference>
<evidence type="ECO:0000313" key="2">
    <source>
        <dbReference type="EMBL" id="KAJ7042341.1"/>
    </source>
</evidence>
<dbReference type="GO" id="GO:0010181">
    <property type="term" value="F:FMN binding"/>
    <property type="evidence" value="ECO:0007669"/>
    <property type="project" value="InterPro"/>
</dbReference>
<dbReference type="EMBL" id="JARJCM010000013">
    <property type="protein sequence ID" value="KAJ7042341.1"/>
    <property type="molecule type" value="Genomic_DNA"/>
</dbReference>
<dbReference type="InterPro" id="IPR013785">
    <property type="entry name" value="Aldolase_TIM"/>
</dbReference>
<evidence type="ECO:0000313" key="3">
    <source>
        <dbReference type="Proteomes" id="UP001218188"/>
    </source>
</evidence>
<dbReference type="InterPro" id="IPR045247">
    <property type="entry name" value="Oye-like"/>
</dbReference>
<protein>
    <recommendedName>
        <fullName evidence="1">NADH:flavin oxidoreductase/NADH oxidase N-terminal domain-containing protein</fullName>
    </recommendedName>
</protein>
<sequence length="373" mass="41366">MAASVPKLFQPRDIGHLKLKHRVVLAPLTRYRSSNPGHVPLLPMMKEYYTQRASTPGTLLITEATFIAACAGGYPHVPGIWSEEQVAAWKEITESVHAAGSYFFLQLWALGRAASPGQLRKEDPRFPYVSASDVKLASQKETPRPLTVPEIKEYIELYAQAARNALRAGFDGVEVHGANGYLIDQFTQDVSNHRTDDYGGTPENRCRFALQVLDAVSNAVGADRTGIRLSPWSTFQEMGMDDPKPTFAHLVSQIKKSHPDLAYLHVVEPRISGDKDNTRHNETSNDFIHEIWAPNTLITAGGYTRETAIERAEETNGLIAFGRQFLANPDLPVRLMKNVPTNVPDRKTFYRAASATGYTDYPFAGQGELKAKA</sequence>
<dbReference type="AlphaFoldDB" id="A0AAD6TBH3"/>